<keyword evidence="1" id="KW-1185">Reference proteome</keyword>
<evidence type="ECO:0000313" key="1">
    <source>
        <dbReference type="Proteomes" id="UP000887565"/>
    </source>
</evidence>
<dbReference type="AlphaFoldDB" id="A0A915J553"/>
<proteinExistence type="predicted"/>
<reference evidence="2" key="1">
    <citation type="submission" date="2022-11" db="UniProtKB">
        <authorList>
            <consortium name="WormBaseParasite"/>
        </authorList>
    </citation>
    <scope>IDENTIFICATION</scope>
</reference>
<organism evidence="1 2">
    <name type="scientific">Romanomermis culicivorax</name>
    <name type="common">Nematode worm</name>
    <dbReference type="NCBI Taxonomy" id="13658"/>
    <lineage>
        <taxon>Eukaryota</taxon>
        <taxon>Metazoa</taxon>
        <taxon>Ecdysozoa</taxon>
        <taxon>Nematoda</taxon>
        <taxon>Enoplea</taxon>
        <taxon>Dorylaimia</taxon>
        <taxon>Mermithida</taxon>
        <taxon>Mermithoidea</taxon>
        <taxon>Mermithidae</taxon>
        <taxon>Romanomermis</taxon>
    </lineage>
</organism>
<evidence type="ECO:0000313" key="2">
    <source>
        <dbReference type="WBParaSite" id="nRc.2.0.1.t21597-RA"/>
    </source>
</evidence>
<dbReference type="Proteomes" id="UP000887565">
    <property type="component" value="Unplaced"/>
</dbReference>
<sequence length="66" mass="7631">MGILDVIKTSLRLMLCLGTYKICCNDTYTLYEEKSYAFESNKQSLTAYKDCCNNTDTLFEEKSFAF</sequence>
<accession>A0A915J553</accession>
<protein>
    <submittedName>
        <fullName evidence="2">Plethodontid modulating factor</fullName>
    </submittedName>
</protein>
<dbReference type="WBParaSite" id="nRc.2.0.1.t21597-RA">
    <property type="protein sequence ID" value="nRc.2.0.1.t21597-RA"/>
    <property type="gene ID" value="nRc.2.0.1.g21597"/>
</dbReference>
<name>A0A915J553_ROMCU</name>